<evidence type="ECO:0000313" key="2">
    <source>
        <dbReference type="EMBL" id="OYD25389.1"/>
    </source>
</evidence>
<dbReference type="InterPro" id="IPR031580">
    <property type="entry name" value="TadZ_N"/>
</dbReference>
<feature type="domain" description="Pilus assembly protein TadZ N-terminal" evidence="1">
    <location>
        <begin position="1"/>
        <end position="126"/>
    </location>
</feature>
<dbReference type="Gene3D" id="3.40.50.300">
    <property type="entry name" value="P-loop containing nucleotide triphosphate hydrolases"/>
    <property type="match status" value="1"/>
</dbReference>
<evidence type="ECO:0000313" key="5">
    <source>
        <dbReference type="Proteomes" id="UP000295058"/>
    </source>
</evidence>
<accession>A0A235CLS6</accession>
<dbReference type="Proteomes" id="UP000295058">
    <property type="component" value="Unassembled WGS sequence"/>
</dbReference>
<name>A0A235CLS6_9GAMM</name>
<dbReference type="InterPro" id="IPR027417">
    <property type="entry name" value="P-loop_NTPase"/>
</dbReference>
<dbReference type="EMBL" id="NQJF01000003">
    <property type="protein sequence ID" value="OYD25389.1"/>
    <property type="molecule type" value="Genomic_DNA"/>
</dbReference>
<dbReference type="OrthoDB" id="5813333at2"/>
<reference evidence="2 4" key="1">
    <citation type="submission" date="2017-08" db="EMBL/GenBank/DDBJ databases">
        <title>Draft Genome Sequence of the Marine Bacterium Oceanimonas baumannii ATCC 700832.</title>
        <authorList>
            <person name="Mcclelland W.D."/>
            <person name="Brennan M.A."/>
            <person name="Trachtenberg A.M."/>
            <person name="Maclea K.S."/>
        </authorList>
    </citation>
    <scope>NUCLEOTIDE SEQUENCE [LARGE SCALE GENOMIC DNA]</scope>
    <source>
        <strain evidence="2 4">ATCC 700832</strain>
    </source>
</reference>
<proteinExistence type="predicted"/>
<protein>
    <submittedName>
        <fullName evidence="3">Pilus assembly protein CpaE</fullName>
    </submittedName>
</protein>
<dbReference type="RefSeq" id="WP_094277220.1">
    <property type="nucleotide sequence ID" value="NZ_NQJF01000003.1"/>
</dbReference>
<evidence type="ECO:0000313" key="3">
    <source>
        <dbReference type="EMBL" id="TDW61419.1"/>
    </source>
</evidence>
<sequence>MEQTFIVYSSNEQDIDWLRNALIPHQVLVADKSAGEILSLCDATGASVIFVGMDTHDMTRQCNLIESLLAARPLLTVVGMGDGLENELIINAMRAGARDFIVYGMRSNEVMGLVHRLSQRTPAVPARPVKKNATLIYGAQSSPDAALASVMLATGLQQQGKQVLLIDLGSPVGEAQETLGLEPGFSFQDALRNLKRLDSNLIESAFNRHQSGLCLLTGMHGDPEFHQISSTDHYLLQAALNQHFDHVVINLTGQQDSEQLRSLAGMCSQIYWYTDQSMSCCKRNLAVLKHWRDMGVRLEHAGLLIDHYISQVAPDKQAMASTFELPLIAAIATDPVNRLKVKNAGLSQKGGAAGNLSRAYRPLMSQTLKSTPQATEKSWLKRVTEAFS</sequence>
<comment type="caution">
    <text evidence="2">The sequence shown here is derived from an EMBL/GenBank/DDBJ whole genome shotgun (WGS) entry which is preliminary data.</text>
</comment>
<dbReference type="SUPFAM" id="SSF52540">
    <property type="entry name" value="P-loop containing nucleoside triphosphate hydrolases"/>
    <property type="match status" value="1"/>
</dbReference>
<dbReference type="EMBL" id="SODO01000002">
    <property type="protein sequence ID" value="TDW61419.1"/>
    <property type="molecule type" value="Genomic_DNA"/>
</dbReference>
<organism evidence="2 4">
    <name type="scientific">Oceanimonas baumannii</name>
    <dbReference type="NCBI Taxonomy" id="129578"/>
    <lineage>
        <taxon>Bacteria</taxon>
        <taxon>Pseudomonadati</taxon>
        <taxon>Pseudomonadota</taxon>
        <taxon>Gammaproteobacteria</taxon>
        <taxon>Aeromonadales</taxon>
        <taxon>Aeromonadaceae</taxon>
        <taxon>Oceanimonas</taxon>
    </lineage>
</organism>
<dbReference type="Proteomes" id="UP000243640">
    <property type="component" value="Unassembled WGS sequence"/>
</dbReference>
<gene>
    <name evidence="2" type="ORF">B6S09_03995</name>
    <name evidence="3" type="ORF">LY04_00959</name>
</gene>
<dbReference type="Pfam" id="PF16968">
    <property type="entry name" value="TadZ_N"/>
    <property type="match status" value="1"/>
</dbReference>
<reference evidence="3 5" key="2">
    <citation type="submission" date="2019-03" db="EMBL/GenBank/DDBJ databases">
        <title>Genomic Encyclopedia of Archaeal and Bacterial Type Strains, Phase II (KMG-II): from individual species to whole genera.</title>
        <authorList>
            <person name="Goeker M."/>
        </authorList>
    </citation>
    <scope>NUCLEOTIDE SEQUENCE [LARGE SCALE GENOMIC DNA]</scope>
    <source>
        <strain evidence="3 5">DSM 15594</strain>
    </source>
</reference>
<keyword evidence="5" id="KW-1185">Reference proteome</keyword>
<evidence type="ECO:0000259" key="1">
    <source>
        <dbReference type="Pfam" id="PF16968"/>
    </source>
</evidence>
<dbReference type="Gene3D" id="3.40.50.2300">
    <property type="match status" value="1"/>
</dbReference>
<dbReference type="AlphaFoldDB" id="A0A235CLS6"/>
<evidence type="ECO:0000313" key="4">
    <source>
        <dbReference type="Proteomes" id="UP000243640"/>
    </source>
</evidence>